<keyword evidence="4" id="KW-1185">Reference proteome</keyword>
<dbReference type="SUPFAM" id="SSF56112">
    <property type="entry name" value="Protein kinase-like (PK-like)"/>
    <property type="match status" value="1"/>
</dbReference>
<feature type="region of interest" description="Disordered" evidence="1">
    <location>
        <begin position="299"/>
        <end position="320"/>
    </location>
</feature>
<dbReference type="PROSITE" id="PS50011">
    <property type="entry name" value="PROTEIN_KINASE_DOM"/>
    <property type="match status" value="1"/>
</dbReference>
<name>A0ABR1YAD3_9PEZI</name>
<protein>
    <submittedName>
        <fullName evidence="3">Kinase-like domain-containing protein</fullName>
    </submittedName>
</protein>
<evidence type="ECO:0000259" key="2">
    <source>
        <dbReference type="PROSITE" id="PS50011"/>
    </source>
</evidence>
<proteinExistence type="predicted"/>
<feature type="domain" description="Protein kinase" evidence="2">
    <location>
        <begin position="1"/>
        <end position="295"/>
    </location>
</feature>
<evidence type="ECO:0000313" key="4">
    <source>
        <dbReference type="Proteomes" id="UP001492380"/>
    </source>
</evidence>
<reference evidence="3 4" key="1">
    <citation type="submission" date="2024-04" db="EMBL/GenBank/DDBJ databases">
        <title>Phyllosticta paracitricarpa is synonymous to the EU quarantine fungus P. citricarpa based on phylogenomic analyses.</title>
        <authorList>
            <consortium name="Lawrence Berkeley National Laboratory"/>
            <person name="Van Ingen-Buijs V.A."/>
            <person name="Van Westerhoven A.C."/>
            <person name="Haridas S."/>
            <person name="Skiadas P."/>
            <person name="Martin F."/>
            <person name="Groenewald J.Z."/>
            <person name="Crous P.W."/>
            <person name="Seidl M.F."/>
        </authorList>
    </citation>
    <scope>NUCLEOTIDE SEQUENCE [LARGE SCALE GENOMIC DNA]</scope>
    <source>
        <strain evidence="3 4">CBS 123374</strain>
    </source>
</reference>
<evidence type="ECO:0000256" key="1">
    <source>
        <dbReference type="SAM" id="MobiDB-lite"/>
    </source>
</evidence>
<accession>A0ABR1YAD3</accession>
<dbReference type="InterPro" id="IPR000719">
    <property type="entry name" value="Prot_kinase_dom"/>
</dbReference>
<dbReference type="InterPro" id="IPR011009">
    <property type="entry name" value="Kinase-like_dom_sf"/>
</dbReference>
<dbReference type="Proteomes" id="UP001492380">
    <property type="component" value="Unassembled WGS sequence"/>
</dbReference>
<dbReference type="EMBL" id="JBBWRZ010000013">
    <property type="protein sequence ID" value="KAK8223896.1"/>
    <property type="molecule type" value="Genomic_DNA"/>
</dbReference>
<evidence type="ECO:0000313" key="3">
    <source>
        <dbReference type="EMBL" id="KAK8223896.1"/>
    </source>
</evidence>
<dbReference type="Gene3D" id="1.10.510.10">
    <property type="entry name" value="Transferase(Phosphotransferase) domain 1"/>
    <property type="match status" value="1"/>
</dbReference>
<dbReference type="Pfam" id="PF00069">
    <property type="entry name" value="Pkinase"/>
    <property type="match status" value="1"/>
</dbReference>
<comment type="caution">
    <text evidence="3">The sequence shown here is derived from an EMBL/GenBank/DDBJ whole genome shotgun (WGS) entry which is preliminary data.</text>
</comment>
<organism evidence="3 4">
    <name type="scientific">Phyllosticta capitalensis</name>
    <dbReference type="NCBI Taxonomy" id="121624"/>
    <lineage>
        <taxon>Eukaryota</taxon>
        <taxon>Fungi</taxon>
        <taxon>Dikarya</taxon>
        <taxon>Ascomycota</taxon>
        <taxon>Pezizomycotina</taxon>
        <taxon>Dothideomycetes</taxon>
        <taxon>Dothideomycetes incertae sedis</taxon>
        <taxon>Botryosphaeriales</taxon>
        <taxon>Phyllostictaceae</taxon>
        <taxon>Phyllosticta</taxon>
    </lineage>
</organism>
<gene>
    <name evidence="3" type="ORF">HDK90DRAFT_499202</name>
</gene>
<sequence>MMQSRIISQVEQCLRSLPKWNFLQPGSRLRVRTNEVFKGVKFISQQVDTILPNAKMQPPRIVYEHMWKTVYEASILRPFTRREIKSIMKSTLIALQEIERRGFVHPALTPFHLLLPIEKLDPSMPAEFFAKIAHADAFLLKPSQVYRTALRYPDSYDAPEMLFGKRVSFPAHIWSWAVILCHLLEGRASWMSDKPESVYIGGMLQTRIDLHSWFEGIHNVLLIEVVRDFNIEQCDYYSDCHIPKVPDCLMDENGWKEHLRKKGMWDDDICFLDWLLDPNPETRPTSMQILESGYLEWNEEDVEDESQTCASTEDDNAHTQ</sequence>